<evidence type="ECO:0000256" key="6">
    <source>
        <dbReference type="ARBA" id="ARBA00022842"/>
    </source>
</evidence>
<keyword evidence="6" id="KW-0460">Magnesium</keyword>
<dbReference type="EC" id="3.6.1.1" evidence="3"/>
<accession>A0ABQ6WYZ6</accession>
<dbReference type="SUPFAM" id="SSF50324">
    <property type="entry name" value="Inorganic pyrophosphatase"/>
    <property type="match status" value="1"/>
</dbReference>
<name>A0ABQ6WYZ6_9EURO</name>
<sequence length="224" mass="25122">MTATTHEKALSELRKSGDRLFFQQNGQTISPWHDMPLFAARQMETLNMVVEIPRKSHSKMEISKDDQYNPIKQDVSKGKPRAIADVLPFQGYPCNYGPCNYGALPQTWESPNIVDTKTGIPGDNDPLDVCEIGNQPLGGFAVLDEGETDWKVVAIDLNDPLASNLSDIQDVDAVLPGYLDFLKAWYKLYKVRDGKPENTIALGGRLEDQRCYVEWKKTRTGYPG</sequence>
<dbReference type="PANTHER" id="PTHR10286">
    <property type="entry name" value="INORGANIC PYROPHOSPHATASE"/>
    <property type="match status" value="1"/>
</dbReference>
<evidence type="ECO:0000256" key="5">
    <source>
        <dbReference type="ARBA" id="ARBA00022801"/>
    </source>
</evidence>
<gene>
    <name evidence="7" type="ORF">BDV36DRAFT_280034</name>
</gene>
<comment type="similarity">
    <text evidence="2">Belongs to the PPase family.</text>
</comment>
<evidence type="ECO:0000256" key="3">
    <source>
        <dbReference type="ARBA" id="ARBA00012146"/>
    </source>
</evidence>
<keyword evidence="4" id="KW-0479">Metal-binding</keyword>
<comment type="cofactor">
    <cofactor evidence="1">
        <name>Mg(2+)</name>
        <dbReference type="ChEBI" id="CHEBI:18420"/>
    </cofactor>
</comment>
<dbReference type="PROSITE" id="PS00387">
    <property type="entry name" value="PPASE"/>
    <property type="match status" value="1"/>
</dbReference>
<evidence type="ECO:0000256" key="4">
    <source>
        <dbReference type="ARBA" id="ARBA00022723"/>
    </source>
</evidence>
<dbReference type="Gene3D" id="3.90.80.10">
    <property type="entry name" value="Inorganic pyrophosphatase"/>
    <property type="match status" value="1"/>
</dbReference>
<reference evidence="7 8" key="1">
    <citation type="submission" date="2019-04" db="EMBL/GenBank/DDBJ databases">
        <authorList>
            <consortium name="DOE Joint Genome Institute"/>
            <person name="Mondo S."/>
            <person name="Kjaerbolling I."/>
            <person name="Vesth T."/>
            <person name="Frisvad J.C."/>
            <person name="Nybo J.L."/>
            <person name="Theobald S."/>
            <person name="Kildgaard S."/>
            <person name="Isbrandt T."/>
            <person name="Kuo A."/>
            <person name="Sato A."/>
            <person name="Lyhne E.K."/>
            <person name="Kogle M.E."/>
            <person name="Wiebenga A."/>
            <person name="Kun R.S."/>
            <person name="Lubbers R.J."/>
            <person name="Makela M.R."/>
            <person name="Barry K."/>
            <person name="Chovatia M."/>
            <person name="Clum A."/>
            <person name="Daum C."/>
            <person name="Haridas S."/>
            <person name="He G."/>
            <person name="LaButti K."/>
            <person name="Lipzen A."/>
            <person name="Riley R."/>
            <person name="Salamov A."/>
            <person name="Simmons B.A."/>
            <person name="Magnuson J.K."/>
            <person name="Henrissat B."/>
            <person name="Mortensen U.H."/>
            <person name="Larsen T.O."/>
            <person name="Devries R.P."/>
            <person name="Grigoriev I.V."/>
            <person name="Machida M."/>
            <person name="Baker S.E."/>
            <person name="Andersen M.R."/>
            <person name="Cantor M.N."/>
            <person name="Hua S.X."/>
        </authorList>
    </citation>
    <scope>NUCLEOTIDE SEQUENCE [LARGE SCALE GENOMIC DNA]</scope>
    <source>
        <strain evidence="7 8">CBS 117616</strain>
    </source>
</reference>
<dbReference type="EMBL" id="ML735695">
    <property type="protein sequence ID" value="KAE8422309.1"/>
    <property type="molecule type" value="Genomic_DNA"/>
</dbReference>
<protein>
    <recommendedName>
        <fullName evidence="3">inorganic diphosphatase</fullName>
        <ecNumber evidence="3">3.6.1.1</ecNumber>
    </recommendedName>
</protein>
<dbReference type="InterPro" id="IPR008162">
    <property type="entry name" value="Pyrophosphatase"/>
</dbReference>
<dbReference type="Proteomes" id="UP000325395">
    <property type="component" value="Unassembled WGS sequence"/>
</dbReference>
<keyword evidence="5" id="KW-0378">Hydrolase</keyword>
<evidence type="ECO:0000256" key="1">
    <source>
        <dbReference type="ARBA" id="ARBA00001946"/>
    </source>
</evidence>
<evidence type="ECO:0000256" key="2">
    <source>
        <dbReference type="ARBA" id="ARBA00006220"/>
    </source>
</evidence>
<evidence type="ECO:0000313" key="8">
    <source>
        <dbReference type="Proteomes" id="UP000325395"/>
    </source>
</evidence>
<keyword evidence="8" id="KW-1185">Reference proteome</keyword>
<dbReference type="Pfam" id="PF00719">
    <property type="entry name" value="Pyrophosphatase"/>
    <property type="match status" value="1"/>
</dbReference>
<evidence type="ECO:0000313" key="7">
    <source>
        <dbReference type="EMBL" id="KAE8422309.1"/>
    </source>
</evidence>
<dbReference type="InterPro" id="IPR036649">
    <property type="entry name" value="Pyrophosphatase_sf"/>
</dbReference>
<proteinExistence type="inferred from homology"/>
<organism evidence="7 8">
    <name type="scientific">Aspergillus pseudocaelatus</name>
    <dbReference type="NCBI Taxonomy" id="1825620"/>
    <lineage>
        <taxon>Eukaryota</taxon>
        <taxon>Fungi</taxon>
        <taxon>Dikarya</taxon>
        <taxon>Ascomycota</taxon>
        <taxon>Pezizomycotina</taxon>
        <taxon>Eurotiomycetes</taxon>
        <taxon>Eurotiomycetidae</taxon>
        <taxon>Eurotiales</taxon>
        <taxon>Aspergillaceae</taxon>
        <taxon>Aspergillus</taxon>
        <taxon>Aspergillus subgen. Circumdati</taxon>
    </lineage>
</organism>